<protein>
    <submittedName>
        <fullName evidence="2">Uncharacterized protein</fullName>
    </submittedName>
</protein>
<proteinExistence type="predicted"/>
<feature type="compositionally biased region" description="Polar residues" evidence="1">
    <location>
        <begin position="414"/>
        <end position="427"/>
    </location>
</feature>
<comment type="caution">
    <text evidence="2">The sequence shown here is derived from an EMBL/GenBank/DDBJ whole genome shotgun (WGS) entry which is preliminary data.</text>
</comment>
<feature type="region of interest" description="Disordered" evidence="1">
    <location>
        <begin position="355"/>
        <end position="512"/>
    </location>
</feature>
<accession>A0AAN6RFA2</accession>
<evidence type="ECO:0000313" key="2">
    <source>
        <dbReference type="EMBL" id="KAK3203195.1"/>
    </source>
</evidence>
<feature type="compositionally biased region" description="Polar residues" evidence="1">
    <location>
        <begin position="162"/>
        <end position="181"/>
    </location>
</feature>
<evidence type="ECO:0000313" key="3">
    <source>
        <dbReference type="Proteomes" id="UP001280581"/>
    </source>
</evidence>
<feature type="compositionally biased region" description="Polar residues" evidence="1">
    <location>
        <begin position="461"/>
        <end position="495"/>
    </location>
</feature>
<name>A0AAN6RFA2_9PLEO</name>
<sequence length="734" mass="80889">MHIGAEFEVFAAVATVISAFHGAAALIWNAKRRGSLNDPERMTSEEKDLRISLETAELQLGFRFSTEEARFGDIVRVGDAIARDHLIHIAIVIQTDIIMALQLAARYESAGIDFTKLQLAAIANRKSALGALDELKQRILVQHPSLRTYSVDTSTFSDVHGSFTSRPASRGASSGPISETPSPKAVSDPANGDSQNGLSSLLVRYFYEQKRGRAVSNTENCLDLLDTISKNNNSRAPFHPLRQMPSLREQALTMKDIDQIIAAYQVIRIEGDRADTLARLTGNQDQSKRDTLAVLQGNFDQQPVIKMPYQDGLHLHKELPPLPKNDDIEYPAYNPEVFGGNNERMLNKWVEQQRQQPVTVHQPVVSRWSTTSAGSSVYSERTVNSSDIPSLYYDDSRSSSRASATTPAEPASPVTQYFPSKPNSSYGTVPYCPLDTMRDPQNPSSLPSTRANSPMRLPGSRTPSPMRQPPSRSLTPTIPSQRPTTPSSTAWSRNASPEPRGRSRDHLHPTSNIDTAPMLHLLRPVASSSQLSITPSVKSTVTTVAQEKMMNGRPCKDNNYWGFCKGAWATREDTSKGLSLSSKPEGMFSTTQVWQCRHCLFEGPSCTMPHATKKNKKEVVIDKKVHVSAAGIRYRWSFLAKSHVKKSSYSSGGRNTSGEETACNYGCVICSVEGTVTGVYGSVELLMDHVAHEHVYTGNMNNMTMTRSKIVVGRMAGNEEDWDVNIPSQSGLLF</sequence>
<dbReference type="AlphaFoldDB" id="A0AAN6RFA2"/>
<feature type="region of interest" description="Disordered" evidence="1">
    <location>
        <begin position="162"/>
        <end position="193"/>
    </location>
</feature>
<feature type="compositionally biased region" description="Polar residues" evidence="1">
    <location>
        <begin position="439"/>
        <end position="452"/>
    </location>
</feature>
<dbReference type="EMBL" id="WVTA01000011">
    <property type="protein sequence ID" value="KAK3203195.1"/>
    <property type="molecule type" value="Genomic_DNA"/>
</dbReference>
<dbReference type="Proteomes" id="UP001280581">
    <property type="component" value="Unassembled WGS sequence"/>
</dbReference>
<feature type="compositionally biased region" description="Low complexity" evidence="1">
    <location>
        <begin position="389"/>
        <end position="413"/>
    </location>
</feature>
<reference evidence="2 3" key="1">
    <citation type="submission" date="2021-02" db="EMBL/GenBank/DDBJ databases">
        <title>Genome assembly of Pseudopithomyces chartarum.</title>
        <authorList>
            <person name="Jauregui R."/>
            <person name="Singh J."/>
            <person name="Voisey C."/>
        </authorList>
    </citation>
    <scope>NUCLEOTIDE SEQUENCE [LARGE SCALE GENOMIC DNA]</scope>
    <source>
        <strain evidence="2 3">AGR01</strain>
    </source>
</reference>
<keyword evidence="3" id="KW-1185">Reference proteome</keyword>
<evidence type="ECO:0000256" key="1">
    <source>
        <dbReference type="SAM" id="MobiDB-lite"/>
    </source>
</evidence>
<organism evidence="2 3">
    <name type="scientific">Pseudopithomyces chartarum</name>
    <dbReference type="NCBI Taxonomy" id="1892770"/>
    <lineage>
        <taxon>Eukaryota</taxon>
        <taxon>Fungi</taxon>
        <taxon>Dikarya</taxon>
        <taxon>Ascomycota</taxon>
        <taxon>Pezizomycotina</taxon>
        <taxon>Dothideomycetes</taxon>
        <taxon>Pleosporomycetidae</taxon>
        <taxon>Pleosporales</taxon>
        <taxon>Massarineae</taxon>
        <taxon>Didymosphaeriaceae</taxon>
        <taxon>Pseudopithomyces</taxon>
    </lineage>
</organism>
<feature type="compositionally biased region" description="Basic and acidic residues" evidence="1">
    <location>
        <begin position="499"/>
        <end position="508"/>
    </location>
</feature>
<feature type="compositionally biased region" description="Polar residues" evidence="1">
    <location>
        <begin position="367"/>
        <end position="388"/>
    </location>
</feature>
<gene>
    <name evidence="2" type="ORF">GRF29_112g504755</name>
</gene>